<dbReference type="PANTHER" id="PTHR31736">
    <property type="match status" value="1"/>
</dbReference>
<dbReference type="AlphaFoldDB" id="A0A318ZPR6"/>
<evidence type="ECO:0000256" key="16">
    <source>
        <dbReference type="SAM" id="MobiDB-lite"/>
    </source>
</evidence>
<evidence type="ECO:0000256" key="15">
    <source>
        <dbReference type="RuleBase" id="RU361169"/>
    </source>
</evidence>
<feature type="signal peptide" evidence="17">
    <location>
        <begin position="1"/>
        <end position="21"/>
    </location>
</feature>
<evidence type="ECO:0000256" key="7">
    <source>
        <dbReference type="ARBA" id="ARBA00023180"/>
    </source>
</evidence>
<evidence type="ECO:0000256" key="11">
    <source>
        <dbReference type="ARBA" id="ARBA00023326"/>
    </source>
</evidence>
<evidence type="ECO:0000256" key="2">
    <source>
        <dbReference type="ARBA" id="ARBA00008834"/>
    </source>
</evidence>
<evidence type="ECO:0000256" key="6">
    <source>
        <dbReference type="ARBA" id="ARBA00023157"/>
    </source>
</evidence>
<evidence type="ECO:0000256" key="13">
    <source>
        <dbReference type="ARBA" id="ARBA00055280"/>
    </source>
</evidence>
<keyword evidence="7" id="KW-0325">Glycoprotein</keyword>
<dbReference type="GO" id="GO:0005576">
    <property type="term" value="C:extracellular region"/>
    <property type="evidence" value="ECO:0007669"/>
    <property type="project" value="UniProtKB-SubCell"/>
</dbReference>
<gene>
    <name evidence="19" type="ORF">BP01DRAFT_361657</name>
</gene>
<dbReference type="Pfam" id="PF00295">
    <property type="entry name" value="Glyco_hydro_28"/>
    <property type="match status" value="1"/>
</dbReference>
<keyword evidence="6" id="KW-1015">Disulfide bond</keyword>
<evidence type="ECO:0000256" key="8">
    <source>
        <dbReference type="ARBA" id="ARBA00023277"/>
    </source>
</evidence>
<evidence type="ECO:0000256" key="5">
    <source>
        <dbReference type="ARBA" id="ARBA00022801"/>
    </source>
</evidence>
<evidence type="ECO:0000313" key="20">
    <source>
        <dbReference type="Proteomes" id="UP000248349"/>
    </source>
</evidence>
<evidence type="ECO:0000256" key="14">
    <source>
        <dbReference type="ARBA" id="ARBA00066935"/>
    </source>
</evidence>
<dbReference type="GO" id="GO:0046576">
    <property type="term" value="F:rhamnogalacturonan alpha-L-rhamnopyranosyl-(1-&gt;4)-alpha-D-galactopyranosyluronide lyase activity"/>
    <property type="evidence" value="ECO:0007669"/>
    <property type="project" value="UniProtKB-ARBA"/>
</dbReference>
<evidence type="ECO:0000256" key="1">
    <source>
        <dbReference type="ARBA" id="ARBA00004613"/>
    </source>
</evidence>
<keyword evidence="20" id="KW-1185">Reference proteome</keyword>
<evidence type="ECO:0000256" key="4">
    <source>
        <dbReference type="ARBA" id="ARBA00022729"/>
    </source>
</evidence>
<evidence type="ECO:0000259" key="18">
    <source>
        <dbReference type="Pfam" id="PF12708"/>
    </source>
</evidence>
<dbReference type="InterPro" id="IPR000743">
    <property type="entry name" value="Glyco_hydro_28"/>
</dbReference>
<evidence type="ECO:0000256" key="12">
    <source>
        <dbReference type="ARBA" id="ARBA00051850"/>
    </source>
</evidence>
<dbReference type="PANTHER" id="PTHR31736:SF19">
    <property type="entry name" value="PECTIN LYASE SUPERFAMILY PROTEIN-RELATED"/>
    <property type="match status" value="1"/>
</dbReference>
<dbReference type="Proteomes" id="UP000248349">
    <property type="component" value="Unassembled WGS sequence"/>
</dbReference>
<feature type="chain" id="PRO_5016286021" description="rhamnogalacturonan hydrolase" evidence="17">
    <location>
        <begin position="22"/>
        <end position="541"/>
    </location>
</feature>
<accession>A0A318ZPR6</accession>
<dbReference type="EMBL" id="KZ821218">
    <property type="protein sequence ID" value="PYH49611.1"/>
    <property type="molecule type" value="Genomic_DNA"/>
</dbReference>
<dbReference type="InterPro" id="IPR024535">
    <property type="entry name" value="RHGA/B-epi-like_pectate_lyase"/>
</dbReference>
<name>A0A318ZPR6_9EURO</name>
<dbReference type="GO" id="GO:0000272">
    <property type="term" value="P:polysaccharide catabolic process"/>
    <property type="evidence" value="ECO:0007669"/>
    <property type="project" value="UniProtKB-KW"/>
</dbReference>
<dbReference type="GO" id="GO:0004650">
    <property type="term" value="F:polygalacturonase activity"/>
    <property type="evidence" value="ECO:0007669"/>
    <property type="project" value="InterPro"/>
</dbReference>
<keyword evidence="4 17" id="KW-0732">Signal</keyword>
<dbReference type="OrthoDB" id="2268901at2759"/>
<dbReference type="FunFam" id="2.160.20.10:FF:000025">
    <property type="entry name" value="Probable rhamnogalacturonase B"/>
    <property type="match status" value="1"/>
</dbReference>
<evidence type="ECO:0000256" key="17">
    <source>
        <dbReference type="SAM" id="SignalP"/>
    </source>
</evidence>
<dbReference type="RefSeq" id="XP_025435593.1">
    <property type="nucleotide sequence ID" value="XM_025576189.1"/>
</dbReference>
<dbReference type="Pfam" id="PF12708">
    <property type="entry name" value="Pect-lyase_RHGA_epim"/>
    <property type="match status" value="1"/>
</dbReference>
<feature type="compositionally biased region" description="Acidic residues" evidence="16">
    <location>
        <begin position="532"/>
        <end position="541"/>
    </location>
</feature>
<dbReference type="GO" id="GO:0071555">
    <property type="term" value="P:cell wall organization"/>
    <property type="evidence" value="ECO:0007669"/>
    <property type="project" value="UniProtKB-KW"/>
</dbReference>
<feature type="region of interest" description="Disordered" evidence="16">
    <location>
        <begin position="502"/>
        <end position="541"/>
    </location>
</feature>
<dbReference type="InterPro" id="IPR012334">
    <property type="entry name" value="Pectin_lyas_fold"/>
</dbReference>
<organism evidence="19 20">
    <name type="scientific">Aspergillus saccharolyticus JOP 1030-1</name>
    <dbReference type="NCBI Taxonomy" id="1450539"/>
    <lineage>
        <taxon>Eukaryota</taxon>
        <taxon>Fungi</taxon>
        <taxon>Dikarya</taxon>
        <taxon>Ascomycota</taxon>
        <taxon>Pezizomycotina</taxon>
        <taxon>Eurotiomycetes</taxon>
        <taxon>Eurotiomycetidae</taxon>
        <taxon>Eurotiales</taxon>
        <taxon>Aspergillaceae</taxon>
        <taxon>Aspergillus</taxon>
        <taxon>Aspergillus subgen. Circumdati</taxon>
    </lineage>
</organism>
<comment type="function">
    <text evidence="13">Pectinolytic enzymes consist of four classes of enzymes: pectine lyase, polygalacturonase, pectin methylesterase and rhamnogalacturonase. Hydrolyzes alpha-D-galacturonopyranosyl-(1,2)-alpha-L-rhamnopyranosyl linkages in the backbone of the hairy regions of pectins.</text>
</comment>
<comment type="subcellular location">
    <subcellularLocation>
        <location evidence="1">Secreted</location>
    </subcellularLocation>
</comment>
<sequence>MLVDKLALFTAVGLAPLFAAAQLSGSVGPLTSASTKAATKTCNVLDYGAKADKSTDLGVPLASAFAACKSGGLVYIPEGDYAMSTWVKLAEGEAWALQLDGTIYRDSTEGGNMIMIEHSTDFEMFSSNSKGAIQGLGYELHKDDNYSGPRLLRVWDVTDFSVHDIILVDSPAFHFSIDTCTNGEVYNMAIRGGNHGGLDGIDVWSDNIWIHDVEVTNKDECVTVKSPAHNILVENIYCNLSGGCGMGSFGTDTNVTDITYRNIYTWNSNNMMLIKSNGGSGFIENVVLENFIGHGNAYSLDVDSAWSSMSTVAGDGIQMSNVTIKNWKGTEAYGLTRGPIKMICPTGAPCYDITIEDFAMWTEEGSVQWYSCQSAYGSGFCLKDSDDHAAYSVTTTTVSVAPSGYSAATMASDLTTDFGTAVSIPIPTIPTSFYPGATPYSALMSLSSSGTSHGTPVASTARATSAATSVVKSSSSYSTSEYVAATGAAEFVATTSVSSAQKQITSAAGSSGSSGKHNQGGQWQGLGRGESQEQDQDSCQA</sequence>
<keyword evidence="3" id="KW-0964">Secreted</keyword>
<evidence type="ECO:0000256" key="9">
    <source>
        <dbReference type="ARBA" id="ARBA00023295"/>
    </source>
</evidence>
<evidence type="ECO:0000256" key="10">
    <source>
        <dbReference type="ARBA" id="ARBA00023316"/>
    </source>
</evidence>
<keyword evidence="11" id="KW-0624">Polysaccharide degradation</keyword>
<dbReference type="STRING" id="1450539.A0A318ZPR6"/>
<comment type="similarity">
    <text evidence="2 15">Belongs to the glycosyl hydrolase 28 family.</text>
</comment>
<dbReference type="Gene3D" id="2.160.20.10">
    <property type="entry name" value="Single-stranded right-handed beta-helix, Pectin lyase-like"/>
    <property type="match status" value="1"/>
</dbReference>
<feature type="compositionally biased region" description="Low complexity" evidence="16">
    <location>
        <begin position="506"/>
        <end position="515"/>
    </location>
</feature>
<reference evidence="19 20" key="1">
    <citation type="submission" date="2016-12" db="EMBL/GenBank/DDBJ databases">
        <title>The genomes of Aspergillus section Nigri reveals drivers in fungal speciation.</title>
        <authorList>
            <consortium name="DOE Joint Genome Institute"/>
            <person name="Vesth T.C."/>
            <person name="Nybo J."/>
            <person name="Theobald S."/>
            <person name="Brandl J."/>
            <person name="Frisvad J.C."/>
            <person name="Nielsen K.F."/>
            <person name="Lyhne E.K."/>
            <person name="Kogle M.E."/>
            <person name="Kuo A."/>
            <person name="Riley R."/>
            <person name="Clum A."/>
            <person name="Nolan M."/>
            <person name="Lipzen A."/>
            <person name="Salamov A."/>
            <person name="Henrissat B."/>
            <person name="Wiebenga A."/>
            <person name="De Vries R.P."/>
            <person name="Grigoriev I.V."/>
            <person name="Mortensen U.H."/>
            <person name="Andersen M.R."/>
            <person name="Baker S.E."/>
        </authorList>
    </citation>
    <scope>NUCLEOTIDE SEQUENCE [LARGE SCALE GENOMIC DNA]</scope>
    <source>
        <strain evidence="19 20">JOP 1030-1</strain>
    </source>
</reference>
<keyword evidence="10" id="KW-0961">Cell wall biogenesis/degradation</keyword>
<dbReference type="InterPro" id="IPR011050">
    <property type="entry name" value="Pectin_lyase_fold/virulence"/>
</dbReference>
<protein>
    <recommendedName>
        <fullName evidence="14">rhamnogalacturonan hydrolase</fullName>
        <ecNumber evidence="14">3.2.1.171</ecNumber>
    </recommendedName>
</protein>
<dbReference type="EC" id="3.2.1.171" evidence="14"/>
<proteinExistence type="inferred from homology"/>
<evidence type="ECO:0000313" key="19">
    <source>
        <dbReference type="EMBL" id="PYH49611.1"/>
    </source>
</evidence>
<keyword evidence="8" id="KW-0119">Carbohydrate metabolism</keyword>
<dbReference type="GeneID" id="37077417"/>
<keyword evidence="9 15" id="KW-0326">Glycosidase</keyword>
<feature type="domain" description="Rhamnogalacturonase A/B/Epimerase-like pectate lyase" evidence="18">
    <location>
        <begin position="42"/>
        <end position="89"/>
    </location>
</feature>
<comment type="catalytic activity">
    <reaction evidence="12">
        <text>Endohydrolysis of alpha-D-GalA-(1-&gt;2)-alpha-L-Rha glycosidic bond in the rhamnogalacturonan I backbone with initial inversion of anomeric configuration releasing oligosaccharides with beta-D-GalA at the reducing end.</text>
        <dbReference type="EC" id="3.2.1.171"/>
    </reaction>
</comment>
<evidence type="ECO:0000256" key="3">
    <source>
        <dbReference type="ARBA" id="ARBA00022525"/>
    </source>
</evidence>
<keyword evidence="5 15" id="KW-0378">Hydrolase</keyword>
<dbReference type="SUPFAM" id="SSF51126">
    <property type="entry name" value="Pectin lyase-like"/>
    <property type="match status" value="1"/>
</dbReference>